<accession>A0A8I1JIJ5</accession>
<dbReference type="RefSeq" id="WP_198747470.1">
    <property type="nucleotide sequence ID" value="NZ_JAEHTE010000015.1"/>
</dbReference>
<dbReference type="Proteomes" id="UP000637061">
    <property type="component" value="Unassembled WGS sequence"/>
</dbReference>
<comment type="caution">
    <text evidence="1">The sequence shown here is derived from an EMBL/GenBank/DDBJ whole genome shotgun (WGS) entry which is preliminary data.</text>
</comment>
<reference evidence="1" key="1">
    <citation type="submission" date="2020-12" db="EMBL/GenBank/DDBJ databases">
        <title>Enhanced detection system for hospital associated transmission using whole genome sequencing surveillance.</title>
        <authorList>
            <person name="Harrison L.H."/>
            <person name="Van Tyne D."/>
            <person name="Marsh J.W."/>
            <person name="Griffith M.P."/>
            <person name="Snyder D.J."/>
            <person name="Cooper V.S."/>
            <person name="Mustapha M."/>
        </authorList>
    </citation>
    <scope>NUCLEOTIDE SEQUENCE</scope>
    <source>
        <strain evidence="1">PSB00042</strain>
    </source>
</reference>
<evidence type="ECO:0000313" key="1">
    <source>
        <dbReference type="EMBL" id="MBI6885067.1"/>
    </source>
</evidence>
<dbReference type="AlphaFoldDB" id="A0A8I1JIJ5"/>
<protein>
    <submittedName>
        <fullName evidence="1">Uncharacterized protein</fullName>
    </submittedName>
</protein>
<gene>
    <name evidence="1" type="ORF">JEU22_14225</name>
</gene>
<proteinExistence type="predicted"/>
<dbReference type="EMBL" id="JAEHTE010000015">
    <property type="protein sequence ID" value="MBI6885067.1"/>
    <property type="molecule type" value="Genomic_DNA"/>
</dbReference>
<name>A0A8I1JIJ5_PSEPU</name>
<organism evidence="1 2">
    <name type="scientific">Pseudomonas putida</name>
    <name type="common">Arthrobacter siderocapsulatus</name>
    <dbReference type="NCBI Taxonomy" id="303"/>
    <lineage>
        <taxon>Bacteria</taxon>
        <taxon>Pseudomonadati</taxon>
        <taxon>Pseudomonadota</taxon>
        <taxon>Gammaproteobacteria</taxon>
        <taxon>Pseudomonadales</taxon>
        <taxon>Pseudomonadaceae</taxon>
        <taxon>Pseudomonas</taxon>
    </lineage>
</organism>
<evidence type="ECO:0000313" key="2">
    <source>
        <dbReference type="Proteomes" id="UP000637061"/>
    </source>
</evidence>
<sequence length="759" mass="86034">MSSEFPPEDACRRLHNGRPTSYFKIMGHPEIGAGFIPEHLMHKIQTHYPRVSFKLDMIYVWEPQVAMDSGPEPELGLGLEALSITSRLQAEIEARRKALSSSAGRERTFLVVSTEIDEHLDPDGDPFGSHTNMAERFSWLFRDWGFSISPCECSEYDLEMSRVATPVIVASGATPGRPVPFTDLMGGIIRDIPWRMKFSLDGCHSRALKRVRRDQLKYRFRRLVPGLAKGEAPYSRLLDQDYFSWATVTRRFETWGSDDNQAEERARQISFSLMQMGVSSEDKPQVTEMEHAVKLLPVYRPNSPWSNGQVMFVTTDGKRFPYDPHSHKKCSSIEIIHSQSSQDLDLYRCAVDTGIASRGDALSNLMRVNIGSGRDRLHEQIGKRLRKSERDLVAQYTVSRASKIAINPFDTSLGFQLTDGCENDAHCILMAIMELSDKRYDEHILDSLIHSVISEAYRHFSADVNPKLYAPGVSDEVDAVLVRHGLQAPKLWWQIVNLMFVLGEYTVAMLAQRHAVPVLSDIVMLLRHSGIQEIFGDTTIKSVSDHLESVIKQWPAISTPTTFSVADSKIVTISLDDIRSDGAEGLKNIDQVLYLLARKALVSAFFSESSRCRYRDRSEGRDPHIAYHQKKLDEHANSGALNKISYGSVKDVWHSRAVRKQLIQDAREAKKLDVMITFEEAGDSIPEELEWLTTSHAILNPEKHSFEKICKIVGQEESVPCGYYRRVGKGLNLIFTCRLMSHHRRVCQHLVLDPLLHLD</sequence>